<evidence type="ECO:0000313" key="2">
    <source>
        <dbReference type="EMBL" id="VFJ66368.1"/>
    </source>
</evidence>
<gene>
    <name evidence="2" type="ORF">BECKDK2373B_GA0170837_11673</name>
    <name evidence="3" type="ORF">BECKDK2373C_GA0170839_11583</name>
</gene>
<evidence type="ECO:0000259" key="1">
    <source>
        <dbReference type="Pfam" id="PF18480"/>
    </source>
</evidence>
<organism evidence="3">
    <name type="scientific">Candidatus Kentrum sp. DK</name>
    <dbReference type="NCBI Taxonomy" id="2126562"/>
    <lineage>
        <taxon>Bacteria</taxon>
        <taxon>Pseudomonadati</taxon>
        <taxon>Pseudomonadota</taxon>
        <taxon>Gammaproteobacteria</taxon>
        <taxon>Candidatus Kentrum</taxon>
    </lineage>
</organism>
<feature type="domain" description="DUF5615" evidence="1">
    <location>
        <begin position="5"/>
        <end position="96"/>
    </location>
</feature>
<proteinExistence type="predicted"/>
<accession>A0A450TI93</accession>
<dbReference type="InterPro" id="IPR041049">
    <property type="entry name" value="DUF5615"/>
</dbReference>
<sequence length="113" mass="12482">MPSRNILLDECLDRKFADKITGYSAQTVAKAGWASFKNGNLLQRAQADFDIFITADRSLIYQQNLSNFDIAVIVLLARSNKVNDLLPFVPELLTAIPKAKPGAPLVLKRPPAK</sequence>
<name>A0A450TI93_9GAMM</name>
<dbReference type="AlphaFoldDB" id="A0A450TI93"/>
<reference evidence="3" key="1">
    <citation type="submission" date="2019-02" db="EMBL/GenBank/DDBJ databases">
        <authorList>
            <person name="Gruber-Vodicka R. H."/>
            <person name="Seah K. B. B."/>
        </authorList>
    </citation>
    <scope>NUCLEOTIDE SEQUENCE</scope>
    <source>
        <strain evidence="3">BECK_DK161</strain>
        <strain evidence="2">BECK_DK47</strain>
    </source>
</reference>
<protein>
    <recommendedName>
        <fullName evidence="1">DUF5615 domain-containing protein</fullName>
    </recommendedName>
</protein>
<dbReference type="EMBL" id="CAADEX010000167">
    <property type="protein sequence ID" value="VFJ66368.1"/>
    <property type="molecule type" value="Genomic_DNA"/>
</dbReference>
<evidence type="ECO:0000313" key="3">
    <source>
        <dbReference type="EMBL" id="VFJ67004.1"/>
    </source>
</evidence>
<dbReference type="EMBL" id="CAADEY010000158">
    <property type="protein sequence ID" value="VFJ67004.1"/>
    <property type="molecule type" value="Genomic_DNA"/>
</dbReference>
<dbReference type="Pfam" id="PF18480">
    <property type="entry name" value="DUF5615"/>
    <property type="match status" value="1"/>
</dbReference>